<comment type="subcellular location">
    <subcellularLocation>
        <location evidence="1">Cell inner membrane</location>
        <topology evidence="1">Multi-pass membrane protein</topology>
    </subcellularLocation>
</comment>
<keyword evidence="6 7" id="KW-0472">Membrane</keyword>
<evidence type="ECO:0000313" key="10">
    <source>
        <dbReference type="Proteomes" id="UP000014216"/>
    </source>
</evidence>
<feature type="transmembrane region" description="Helical" evidence="7">
    <location>
        <begin position="396"/>
        <end position="418"/>
    </location>
</feature>
<keyword evidence="10" id="KW-1185">Reference proteome</keyword>
<feature type="transmembrane region" description="Helical" evidence="7">
    <location>
        <begin position="217"/>
        <end position="239"/>
    </location>
</feature>
<organism evidence="9 10">
    <name type="scientific">Desulfotignum phosphitoxidans DSM 13687</name>
    <dbReference type="NCBI Taxonomy" id="1286635"/>
    <lineage>
        <taxon>Bacteria</taxon>
        <taxon>Pseudomonadati</taxon>
        <taxon>Thermodesulfobacteriota</taxon>
        <taxon>Desulfobacteria</taxon>
        <taxon>Desulfobacterales</taxon>
        <taxon>Desulfobacteraceae</taxon>
        <taxon>Desulfotignum</taxon>
    </lineage>
</organism>
<evidence type="ECO:0000259" key="8">
    <source>
        <dbReference type="Pfam" id="PF06808"/>
    </source>
</evidence>
<name>S0FQI4_9BACT</name>
<feature type="transmembrane region" description="Helical" evidence="7">
    <location>
        <begin position="245"/>
        <end position="263"/>
    </location>
</feature>
<evidence type="ECO:0000256" key="4">
    <source>
        <dbReference type="ARBA" id="ARBA00022692"/>
    </source>
</evidence>
<feature type="transmembrane region" description="Helical" evidence="7">
    <location>
        <begin position="7"/>
        <end position="34"/>
    </location>
</feature>
<accession>S0FQI4</accession>
<evidence type="ECO:0000256" key="1">
    <source>
        <dbReference type="ARBA" id="ARBA00004429"/>
    </source>
</evidence>
<sequence>MEFVLIGFAVCLVLIVIGVPVAMAFGVLTVMLLYFFGQDAGYLIEVTYKKVDSVILFAVPLFILFGTLLDATGLAKRLIDFVNLLMTRFRSALGAVTVVTTALFSSISGTDSAAIACIGTVMIPRLVAKGYHRGHATALVACSGILGQLVPPSVPMIFYAIITGSSILGVWFATLGPAILIVIMYCFLNAWAVRKMPIVPEEKFDSFGEQMTHITKAGIHCIPVLLLPFFIFGSLYSGLITPTEVALIGVFYVLALGFYYRALTWQEIKIAAISTAVISGAVTLMFYFTETTSKILILEGITDELGAWVVANSPNQAVTLFMLNIILLLLGMMMNDLSGTVLSAGLLWPIASAAGVDPYHFAAITGVNLGLGTVTPPTAPMLFLAGRIGNSSAEEYIKPALVLMIAGMVPVLLITTYWPDLCLFIPKALGFIK</sequence>
<dbReference type="Proteomes" id="UP000014216">
    <property type="component" value="Unassembled WGS sequence"/>
</dbReference>
<feature type="transmembrane region" description="Helical" evidence="7">
    <location>
        <begin position="138"/>
        <end position="162"/>
    </location>
</feature>
<dbReference type="PATRIC" id="fig|1286635.3.peg.4756"/>
<keyword evidence="5 7" id="KW-1133">Transmembrane helix</keyword>
<comment type="caution">
    <text evidence="9">The sequence shown here is derived from an EMBL/GenBank/DDBJ whole genome shotgun (WGS) entry which is preliminary data.</text>
</comment>
<keyword evidence="2" id="KW-1003">Cell membrane</keyword>
<feature type="transmembrane region" description="Helical" evidence="7">
    <location>
        <begin position="54"/>
        <end position="75"/>
    </location>
</feature>
<feature type="domain" description="TRAP C4-dicarboxylate transport system permease DctM subunit" evidence="8">
    <location>
        <begin position="9"/>
        <end position="419"/>
    </location>
</feature>
<evidence type="ECO:0000256" key="5">
    <source>
        <dbReference type="ARBA" id="ARBA00022989"/>
    </source>
</evidence>
<feature type="transmembrane region" description="Helical" evidence="7">
    <location>
        <begin position="270"/>
        <end position="288"/>
    </location>
</feature>
<evidence type="ECO:0000313" key="9">
    <source>
        <dbReference type="EMBL" id="EMS77338.1"/>
    </source>
</evidence>
<dbReference type="InterPro" id="IPR004681">
    <property type="entry name" value="TRAP_DctM"/>
</dbReference>
<dbReference type="InterPro" id="IPR010656">
    <property type="entry name" value="DctM"/>
</dbReference>
<feature type="transmembrane region" description="Helical" evidence="7">
    <location>
        <begin position="308"/>
        <end position="330"/>
    </location>
</feature>
<dbReference type="Pfam" id="PF06808">
    <property type="entry name" value="DctM"/>
    <property type="match status" value="1"/>
</dbReference>
<feature type="transmembrane region" description="Helical" evidence="7">
    <location>
        <begin position="168"/>
        <end position="188"/>
    </location>
</feature>
<evidence type="ECO:0000256" key="6">
    <source>
        <dbReference type="ARBA" id="ARBA00023136"/>
    </source>
</evidence>
<feature type="transmembrane region" description="Helical" evidence="7">
    <location>
        <begin position="361"/>
        <end position="384"/>
    </location>
</feature>
<dbReference type="GO" id="GO:0005886">
    <property type="term" value="C:plasma membrane"/>
    <property type="evidence" value="ECO:0007669"/>
    <property type="project" value="UniProtKB-SubCell"/>
</dbReference>
<dbReference type="EMBL" id="APJX01000017">
    <property type="protein sequence ID" value="EMS77338.1"/>
    <property type="molecule type" value="Genomic_DNA"/>
</dbReference>
<keyword evidence="3" id="KW-0997">Cell inner membrane</keyword>
<evidence type="ECO:0000256" key="7">
    <source>
        <dbReference type="SAM" id="Phobius"/>
    </source>
</evidence>
<dbReference type="GO" id="GO:0022857">
    <property type="term" value="F:transmembrane transporter activity"/>
    <property type="evidence" value="ECO:0007669"/>
    <property type="project" value="TreeGrafter"/>
</dbReference>
<protein>
    <submittedName>
        <fullName evidence="9">TRAP-type C4-dicarboxylate permease, large subunit DctM</fullName>
    </submittedName>
</protein>
<dbReference type="RefSeq" id="WP_006968707.1">
    <property type="nucleotide sequence ID" value="NZ_APJX01000017.1"/>
</dbReference>
<dbReference type="AlphaFoldDB" id="S0FQI4"/>
<keyword evidence="4 7" id="KW-0812">Transmembrane</keyword>
<gene>
    <name evidence="9" type="primary">dctM</name>
    <name evidence="9" type="ORF">Dpo_17c00420</name>
</gene>
<feature type="transmembrane region" description="Helical" evidence="7">
    <location>
        <begin position="337"/>
        <end position="355"/>
    </location>
</feature>
<reference evidence="9 10" key="1">
    <citation type="journal article" date="2013" name="Genome Announc.">
        <title>Draft Genome Sequence of Desulfotignum phosphitoxidans DSM 13687 Strain FiPS-3.</title>
        <authorList>
            <person name="Poehlein A."/>
            <person name="Daniel R."/>
            <person name="Simeonova D.D."/>
        </authorList>
    </citation>
    <scope>NUCLEOTIDE SEQUENCE [LARGE SCALE GENOMIC DNA]</scope>
    <source>
        <strain evidence="9 10">DSM 13687</strain>
    </source>
</reference>
<evidence type="ECO:0000256" key="2">
    <source>
        <dbReference type="ARBA" id="ARBA00022475"/>
    </source>
</evidence>
<evidence type="ECO:0000256" key="3">
    <source>
        <dbReference type="ARBA" id="ARBA00022519"/>
    </source>
</evidence>
<dbReference type="OrthoDB" id="9790209at2"/>
<dbReference type="PANTHER" id="PTHR33362:SF2">
    <property type="entry name" value="TRAP TRANSPORTER LARGE PERMEASE PROTEIN"/>
    <property type="match status" value="1"/>
</dbReference>
<dbReference type="PANTHER" id="PTHR33362">
    <property type="entry name" value="SIALIC ACID TRAP TRANSPORTER PERMEASE PROTEIN SIAT-RELATED"/>
    <property type="match status" value="1"/>
</dbReference>
<dbReference type="NCBIfam" id="TIGR00786">
    <property type="entry name" value="dctM"/>
    <property type="match status" value="1"/>
</dbReference>
<dbReference type="PIRSF" id="PIRSF006066">
    <property type="entry name" value="HI0050"/>
    <property type="match status" value="1"/>
</dbReference>
<proteinExistence type="predicted"/>